<evidence type="ECO:0000256" key="6">
    <source>
        <dbReference type="ARBA" id="ARBA00022840"/>
    </source>
</evidence>
<dbReference type="InterPro" id="IPR027417">
    <property type="entry name" value="P-loop_NTPase"/>
</dbReference>
<comment type="caution">
    <text evidence="10">The sequence shown here is derived from an EMBL/GenBank/DDBJ whole genome shotgun (WGS) entry which is preliminary data.</text>
</comment>
<dbReference type="PANTHER" id="PTHR43790:SF9">
    <property type="entry name" value="GALACTOFURANOSE TRANSPORTER ATP-BINDING PROTEIN YTFR"/>
    <property type="match status" value="1"/>
</dbReference>
<keyword evidence="3" id="KW-1003">Cell membrane</keyword>
<dbReference type="GO" id="GO:0016887">
    <property type="term" value="F:ATP hydrolysis activity"/>
    <property type="evidence" value="ECO:0007669"/>
    <property type="project" value="InterPro"/>
</dbReference>
<dbReference type="PROSITE" id="PS50893">
    <property type="entry name" value="ABC_TRANSPORTER_2"/>
    <property type="match status" value="2"/>
</dbReference>
<protein>
    <submittedName>
        <fullName evidence="10">ABC transporter ATP-binding protein</fullName>
    </submittedName>
</protein>
<sequence length="531" mass="59256">MAEPRVPLPGFQAGERRSRYQGGQPVQKIVEMRGITKTFGNNTANKNVDFFCNRGEVLCLLGENGAGKTTLMNILYGRYRPDSGSILFDGKPVKISGPRDAIAMGIQMVHQHFMLVPTLTVADNVVLGREPRRRGFYDRKEAAETVRRLSQEYGLEVPPEKLVGDLSVGEQQRVEIIKALYQGAQLLILDEPTAVLTPQEVDDLFKVVSRLRESGKSIIIITHKLKETMAISDRVYVLRQGEMIGERNTADTSIEELSELMVGHKVATVIRESMEPGETVLEMDHVSLKSANGVQVLKDISLSIREHEILGIAGVEGNGQMELIEVLSALCPSWEGEILYKGKSMKGRTTAELLEDGVSCIHADRQAYSIAMDLEVPENFLMGYQQTPDYRKRKWLVDWGKVVDKARAMLEHYDVRPRDVERKLSEFSGGNQQKFVVGREMQRSPKFMIAAHPTRGVDIMATAFIHDQLNRQKKAGGCVLLISSDLDELMQMSDRIAVIYDGRIVDCRAAEEYTTMELGRLMGGGQADGKA</sequence>
<dbReference type="Gene3D" id="3.40.50.300">
    <property type="entry name" value="P-loop containing nucleotide triphosphate hydrolases"/>
    <property type="match status" value="2"/>
</dbReference>
<keyword evidence="5" id="KW-0547">Nucleotide-binding</keyword>
<feature type="domain" description="ABC transporter" evidence="9">
    <location>
        <begin position="281"/>
        <end position="526"/>
    </location>
</feature>
<comment type="subcellular location">
    <subcellularLocation>
        <location evidence="1">Cell membrane</location>
        <topology evidence="1">Peripheral membrane protein</topology>
    </subcellularLocation>
</comment>
<name>A0A9D1J1S3_9FIRM</name>
<organism evidence="10 11">
    <name type="scientific">Candidatus Gallacutalibacter pullicola</name>
    <dbReference type="NCBI Taxonomy" id="2840830"/>
    <lineage>
        <taxon>Bacteria</taxon>
        <taxon>Bacillati</taxon>
        <taxon>Bacillota</taxon>
        <taxon>Clostridia</taxon>
        <taxon>Eubacteriales</taxon>
        <taxon>Candidatus Gallacutalibacter</taxon>
    </lineage>
</organism>
<keyword evidence="2" id="KW-0813">Transport</keyword>
<dbReference type="CDD" id="cd03215">
    <property type="entry name" value="ABC_Carb_Monos_II"/>
    <property type="match status" value="1"/>
</dbReference>
<dbReference type="InterPro" id="IPR003439">
    <property type="entry name" value="ABC_transporter-like_ATP-bd"/>
</dbReference>
<evidence type="ECO:0000256" key="3">
    <source>
        <dbReference type="ARBA" id="ARBA00022475"/>
    </source>
</evidence>
<dbReference type="PANTHER" id="PTHR43790">
    <property type="entry name" value="CARBOHYDRATE TRANSPORT ATP-BINDING PROTEIN MG119-RELATED"/>
    <property type="match status" value="1"/>
</dbReference>
<dbReference type="CDD" id="cd03216">
    <property type="entry name" value="ABC_Carb_Monos_I"/>
    <property type="match status" value="1"/>
</dbReference>
<dbReference type="Pfam" id="PF00005">
    <property type="entry name" value="ABC_tran"/>
    <property type="match status" value="2"/>
</dbReference>
<evidence type="ECO:0000259" key="9">
    <source>
        <dbReference type="PROSITE" id="PS50893"/>
    </source>
</evidence>
<dbReference type="InterPro" id="IPR050107">
    <property type="entry name" value="ABC_carbohydrate_import_ATPase"/>
</dbReference>
<evidence type="ECO:0000256" key="1">
    <source>
        <dbReference type="ARBA" id="ARBA00004202"/>
    </source>
</evidence>
<gene>
    <name evidence="10" type="ORF">IAA54_06920</name>
</gene>
<evidence type="ECO:0000256" key="8">
    <source>
        <dbReference type="ARBA" id="ARBA00023136"/>
    </source>
</evidence>
<proteinExistence type="predicted"/>
<evidence type="ECO:0000313" key="11">
    <source>
        <dbReference type="Proteomes" id="UP000886785"/>
    </source>
</evidence>
<dbReference type="Proteomes" id="UP000886785">
    <property type="component" value="Unassembled WGS sequence"/>
</dbReference>
<evidence type="ECO:0000256" key="5">
    <source>
        <dbReference type="ARBA" id="ARBA00022741"/>
    </source>
</evidence>
<dbReference type="InterPro" id="IPR003593">
    <property type="entry name" value="AAA+_ATPase"/>
</dbReference>
<keyword evidence="6 10" id="KW-0067">ATP-binding</keyword>
<dbReference type="GO" id="GO:0005524">
    <property type="term" value="F:ATP binding"/>
    <property type="evidence" value="ECO:0007669"/>
    <property type="project" value="UniProtKB-KW"/>
</dbReference>
<reference evidence="10" key="2">
    <citation type="journal article" date="2021" name="PeerJ">
        <title>Extensive microbial diversity within the chicken gut microbiome revealed by metagenomics and culture.</title>
        <authorList>
            <person name="Gilroy R."/>
            <person name="Ravi A."/>
            <person name="Getino M."/>
            <person name="Pursley I."/>
            <person name="Horton D.L."/>
            <person name="Alikhan N.F."/>
            <person name="Baker D."/>
            <person name="Gharbi K."/>
            <person name="Hall N."/>
            <person name="Watson M."/>
            <person name="Adriaenssens E.M."/>
            <person name="Foster-Nyarko E."/>
            <person name="Jarju S."/>
            <person name="Secka A."/>
            <person name="Antonio M."/>
            <person name="Oren A."/>
            <person name="Chaudhuri R.R."/>
            <person name="La Ragione R."/>
            <person name="Hildebrand F."/>
            <person name="Pallen M.J."/>
        </authorList>
    </citation>
    <scope>NUCLEOTIDE SEQUENCE</scope>
    <source>
        <strain evidence="10">ChiSjej1B19-7085</strain>
    </source>
</reference>
<feature type="domain" description="ABC transporter" evidence="9">
    <location>
        <begin position="30"/>
        <end position="265"/>
    </location>
</feature>
<dbReference type="EMBL" id="DVHF01000080">
    <property type="protein sequence ID" value="HIR57384.1"/>
    <property type="molecule type" value="Genomic_DNA"/>
</dbReference>
<dbReference type="InterPro" id="IPR017871">
    <property type="entry name" value="ABC_transporter-like_CS"/>
</dbReference>
<evidence type="ECO:0000313" key="10">
    <source>
        <dbReference type="EMBL" id="HIR57384.1"/>
    </source>
</evidence>
<evidence type="ECO:0000256" key="4">
    <source>
        <dbReference type="ARBA" id="ARBA00022737"/>
    </source>
</evidence>
<dbReference type="GO" id="GO:0005886">
    <property type="term" value="C:plasma membrane"/>
    <property type="evidence" value="ECO:0007669"/>
    <property type="project" value="UniProtKB-SubCell"/>
</dbReference>
<dbReference type="AlphaFoldDB" id="A0A9D1J1S3"/>
<evidence type="ECO:0000256" key="7">
    <source>
        <dbReference type="ARBA" id="ARBA00022967"/>
    </source>
</evidence>
<reference evidence="10" key="1">
    <citation type="submission" date="2020-10" db="EMBL/GenBank/DDBJ databases">
        <authorList>
            <person name="Gilroy R."/>
        </authorList>
    </citation>
    <scope>NUCLEOTIDE SEQUENCE</scope>
    <source>
        <strain evidence="10">ChiSjej1B19-7085</strain>
    </source>
</reference>
<evidence type="ECO:0000256" key="2">
    <source>
        <dbReference type="ARBA" id="ARBA00022448"/>
    </source>
</evidence>
<dbReference type="SUPFAM" id="SSF52540">
    <property type="entry name" value="P-loop containing nucleoside triphosphate hydrolases"/>
    <property type="match status" value="2"/>
</dbReference>
<keyword evidence="7" id="KW-1278">Translocase</keyword>
<dbReference type="PROSITE" id="PS00211">
    <property type="entry name" value="ABC_TRANSPORTER_1"/>
    <property type="match status" value="2"/>
</dbReference>
<keyword evidence="8" id="KW-0472">Membrane</keyword>
<dbReference type="SMART" id="SM00382">
    <property type="entry name" value="AAA"/>
    <property type="match status" value="1"/>
</dbReference>
<accession>A0A9D1J1S3</accession>
<keyword evidence="4" id="KW-0677">Repeat</keyword>
<dbReference type="FunFam" id="3.40.50.300:FF:000127">
    <property type="entry name" value="Ribose import ATP-binding protein RbsA"/>
    <property type="match status" value="1"/>
</dbReference>